<keyword evidence="2" id="KW-0723">Serine/threonine-protein kinase</keyword>
<evidence type="ECO:0000256" key="7">
    <source>
        <dbReference type="ARBA" id="ARBA00047899"/>
    </source>
</evidence>
<dbReference type="GO" id="GO:0005737">
    <property type="term" value="C:cytoplasm"/>
    <property type="evidence" value="ECO:0007669"/>
    <property type="project" value="TreeGrafter"/>
</dbReference>
<evidence type="ECO:0000313" key="11">
    <source>
        <dbReference type="EMBL" id="KDR79799.1"/>
    </source>
</evidence>
<dbReference type="InterPro" id="IPR011009">
    <property type="entry name" value="Kinase-like_dom_sf"/>
</dbReference>
<evidence type="ECO:0000256" key="5">
    <source>
        <dbReference type="ARBA" id="ARBA00022777"/>
    </source>
</evidence>
<comment type="catalytic activity">
    <reaction evidence="7">
        <text>L-threonyl-[protein] + ATP = O-phospho-L-threonyl-[protein] + ADP + H(+)</text>
        <dbReference type="Rhea" id="RHEA:46608"/>
        <dbReference type="Rhea" id="RHEA-COMP:11060"/>
        <dbReference type="Rhea" id="RHEA-COMP:11605"/>
        <dbReference type="ChEBI" id="CHEBI:15378"/>
        <dbReference type="ChEBI" id="CHEBI:30013"/>
        <dbReference type="ChEBI" id="CHEBI:30616"/>
        <dbReference type="ChEBI" id="CHEBI:61977"/>
        <dbReference type="ChEBI" id="CHEBI:456216"/>
        <dbReference type="EC" id="2.7.11.1"/>
    </reaction>
</comment>
<sequence length="434" mass="49015">MYRYPIEDFYYPGERVEDIGSYKPGGLHPVHIGDTFSTCLGSDKPRYRVLQKLGQGAFSTVWLAHDMSDNDRGVALKINMADRKWNEEINLLQALTPAAVGVSHPGQKHILQLLDHFQITGPNGIHDVLVTDVVLPRLAVQDCGVYDPKRTAYQSLLALDFLSQQGVVHGDLHTDNIAFTLPGLRNLSEKVWMETLEESPDMVPVIPRQFDGQNDSWPKYLVEPAEVVYIVKLLMKGHGMEKIDAVIIDFGSAFRASNPIPEYQSPPYFCAPEILLQAEHIKEQFYKPDWRFSGDIWSLGCSIYELVAGHPLFTQSKVELLESIIEFAGPLPQSWFALLDEKLRLRLENDEASLRAASEVYQQGVFQGPPGYPTRWKDEIGFASLVQSMLKMDPTTREPASCLIQNFWFDDIRGQTLRACESITASREREDSAN</sequence>
<dbReference type="SUPFAM" id="SSF56112">
    <property type="entry name" value="Protein kinase-like (PK-like)"/>
    <property type="match status" value="1"/>
</dbReference>
<dbReference type="GO" id="GO:0050684">
    <property type="term" value="P:regulation of mRNA processing"/>
    <property type="evidence" value="ECO:0007669"/>
    <property type="project" value="TreeGrafter"/>
</dbReference>
<dbReference type="HOGENOM" id="CLU_000288_81_13_1"/>
<evidence type="ECO:0000256" key="1">
    <source>
        <dbReference type="ARBA" id="ARBA00012513"/>
    </source>
</evidence>
<dbReference type="Pfam" id="PF00069">
    <property type="entry name" value="Pkinase"/>
    <property type="match status" value="1"/>
</dbReference>
<evidence type="ECO:0000256" key="2">
    <source>
        <dbReference type="ARBA" id="ARBA00022527"/>
    </source>
</evidence>
<dbReference type="GO" id="GO:0000245">
    <property type="term" value="P:spliceosomal complex assembly"/>
    <property type="evidence" value="ECO:0007669"/>
    <property type="project" value="TreeGrafter"/>
</dbReference>
<dbReference type="PROSITE" id="PS00107">
    <property type="entry name" value="PROTEIN_KINASE_ATP"/>
    <property type="match status" value="1"/>
</dbReference>
<evidence type="ECO:0000256" key="6">
    <source>
        <dbReference type="ARBA" id="ARBA00022840"/>
    </source>
</evidence>
<organism evidence="11 12">
    <name type="scientific">Galerina marginata (strain CBS 339.88)</name>
    <dbReference type="NCBI Taxonomy" id="685588"/>
    <lineage>
        <taxon>Eukaryota</taxon>
        <taxon>Fungi</taxon>
        <taxon>Dikarya</taxon>
        <taxon>Basidiomycota</taxon>
        <taxon>Agaricomycotina</taxon>
        <taxon>Agaricomycetes</taxon>
        <taxon>Agaricomycetidae</taxon>
        <taxon>Agaricales</taxon>
        <taxon>Agaricineae</taxon>
        <taxon>Strophariaceae</taxon>
        <taxon>Galerina</taxon>
    </lineage>
</organism>
<dbReference type="GO" id="GO:0005524">
    <property type="term" value="F:ATP binding"/>
    <property type="evidence" value="ECO:0007669"/>
    <property type="project" value="UniProtKB-UniRule"/>
</dbReference>
<dbReference type="STRING" id="685588.A0A067TIQ6"/>
<dbReference type="Gene3D" id="1.10.510.10">
    <property type="entry name" value="Transferase(Phosphotransferase) domain 1"/>
    <property type="match status" value="1"/>
</dbReference>
<dbReference type="EC" id="2.7.11.1" evidence="1"/>
<dbReference type="InterPro" id="IPR051334">
    <property type="entry name" value="SRPK"/>
</dbReference>
<reference evidence="12" key="1">
    <citation type="journal article" date="2014" name="Proc. Natl. Acad. Sci. U.S.A.">
        <title>Extensive sampling of basidiomycete genomes demonstrates inadequacy of the white-rot/brown-rot paradigm for wood decay fungi.</title>
        <authorList>
            <person name="Riley R."/>
            <person name="Salamov A.A."/>
            <person name="Brown D.W."/>
            <person name="Nagy L.G."/>
            <person name="Floudas D."/>
            <person name="Held B.W."/>
            <person name="Levasseur A."/>
            <person name="Lombard V."/>
            <person name="Morin E."/>
            <person name="Otillar R."/>
            <person name="Lindquist E.A."/>
            <person name="Sun H."/>
            <person name="LaButti K.M."/>
            <person name="Schmutz J."/>
            <person name="Jabbour D."/>
            <person name="Luo H."/>
            <person name="Baker S.E."/>
            <person name="Pisabarro A.G."/>
            <person name="Walton J.D."/>
            <person name="Blanchette R.A."/>
            <person name="Henrissat B."/>
            <person name="Martin F."/>
            <person name="Cullen D."/>
            <person name="Hibbett D.S."/>
            <person name="Grigoriev I.V."/>
        </authorList>
    </citation>
    <scope>NUCLEOTIDE SEQUENCE [LARGE SCALE GENOMIC DNA]</scope>
    <source>
        <strain evidence="12">CBS 339.88</strain>
    </source>
</reference>
<dbReference type="Proteomes" id="UP000027222">
    <property type="component" value="Unassembled WGS sequence"/>
</dbReference>
<dbReference type="PANTHER" id="PTHR47634">
    <property type="entry name" value="PROTEIN KINASE DOMAIN-CONTAINING PROTEIN-RELATED"/>
    <property type="match status" value="1"/>
</dbReference>
<feature type="domain" description="Protein kinase" evidence="10">
    <location>
        <begin position="47"/>
        <end position="409"/>
    </location>
</feature>
<keyword evidence="3" id="KW-0808">Transferase</keyword>
<dbReference type="GO" id="GO:0004674">
    <property type="term" value="F:protein serine/threonine kinase activity"/>
    <property type="evidence" value="ECO:0007669"/>
    <property type="project" value="UniProtKB-KW"/>
</dbReference>
<dbReference type="SMART" id="SM00220">
    <property type="entry name" value="S_TKc"/>
    <property type="match status" value="1"/>
</dbReference>
<dbReference type="AlphaFoldDB" id="A0A067TIQ6"/>
<evidence type="ECO:0000256" key="4">
    <source>
        <dbReference type="ARBA" id="ARBA00022741"/>
    </source>
</evidence>
<dbReference type="InterPro" id="IPR000719">
    <property type="entry name" value="Prot_kinase_dom"/>
</dbReference>
<evidence type="ECO:0000256" key="8">
    <source>
        <dbReference type="ARBA" id="ARBA00048679"/>
    </source>
</evidence>
<proteinExistence type="predicted"/>
<dbReference type="Gene3D" id="3.30.200.20">
    <property type="entry name" value="Phosphorylase Kinase, domain 1"/>
    <property type="match status" value="1"/>
</dbReference>
<dbReference type="PROSITE" id="PS50011">
    <property type="entry name" value="PROTEIN_KINASE_DOM"/>
    <property type="match status" value="1"/>
</dbReference>
<feature type="binding site" evidence="9">
    <location>
        <position position="77"/>
    </location>
    <ligand>
        <name>ATP</name>
        <dbReference type="ChEBI" id="CHEBI:30616"/>
    </ligand>
</feature>
<evidence type="ECO:0000313" key="12">
    <source>
        <dbReference type="Proteomes" id="UP000027222"/>
    </source>
</evidence>
<comment type="catalytic activity">
    <reaction evidence="8">
        <text>L-seryl-[protein] + ATP = O-phospho-L-seryl-[protein] + ADP + H(+)</text>
        <dbReference type="Rhea" id="RHEA:17989"/>
        <dbReference type="Rhea" id="RHEA-COMP:9863"/>
        <dbReference type="Rhea" id="RHEA-COMP:11604"/>
        <dbReference type="ChEBI" id="CHEBI:15378"/>
        <dbReference type="ChEBI" id="CHEBI:29999"/>
        <dbReference type="ChEBI" id="CHEBI:30616"/>
        <dbReference type="ChEBI" id="CHEBI:83421"/>
        <dbReference type="ChEBI" id="CHEBI:456216"/>
        <dbReference type="EC" id="2.7.11.1"/>
    </reaction>
</comment>
<evidence type="ECO:0000259" key="10">
    <source>
        <dbReference type="PROSITE" id="PS50011"/>
    </source>
</evidence>
<keyword evidence="6 9" id="KW-0067">ATP-binding</keyword>
<keyword evidence="5" id="KW-0418">Kinase</keyword>
<name>A0A067TIQ6_GALM3</name>
<dbReference type="EMBL" id="KL142372">
    <property type="protein sequence ID" value="KDR79799.1"/>
    <property type="molecule type" value="Genomic_DNA"/>
</dbReference>
<gene>
    <name evidence="11" type="ORF">GALMADRAFT_153564</name>
</gene>
<keyword evidence="12" id="KW-1185">Reference proteome</keyword>
<accession>A0A067TIQ6</accession>
<evidence type="ECO:0000256" key="3">
    <source>
        <dbReference type="ARBA" id="ARBA00022679"/>
    </source>
</evidence>
<dbReference type="GO" id="GO:0005634">
    <property type="term" value="C:nucleus"/>
    <property type="evidence" value="ECO:0007669"/>
    <property type="project" value="TreeGrafter"/>
</dbReference>
<dbReference type="OrthoDB" id="5979581at2759"/>
<keyword evidence="4 9" id="KW-0547">Nucleotide-binding</keyword>
<dbReference type="PANTHER" id="PTHR47634:SF9">
    <property type="entry name" value="PROTEIN KINASE DOMAIN-CONTAINING PROTEIN-RELATED"/>
    <property type="match status" value="1"/>
</dbReference>
<dbReference type="InterPro" id="IPR017441">
    <property type="entry name" value="Protein_kinase_ATP_BS"/>
</dbReference>
<evidence type="ECO:0000256" key="9">
    <source>
        <dbReference type="PROSITE-ProRule" id="PRU10141"/>
    </source>
</evidence>
<protein>
    <recommendedName>
        <fullName evidence="1">non-specific serine/threonine protein kinase</fullName>
        <ecNumber evidence="1">2.7.11.1</ecNumber>
    </recommendedName>
</protein>